<dbReference type="OrthoDB" id="654211at2759"/>
<gene>
    <name evidence="4" type="ORF">BDV28DRAFT_149508</name>
</gene>
<feature type="region of interest" description="Disordered" evidence="2">
    <location>
        <begin position="1"/>
        <end position="34"/>
    </location>
</feature>
<keyword evidence="5" id="KW-1185">Reference proteome</keyword>
<dbReference type="GO" id="GO:0008270">
    <property type="term" value="F:zinc ion binding"/>
    <property type="evidence" value="ECO:0007669"/>
    <property type="project" value="UniProtKB-KW"/>
</dbReference>
<dbReference type="Proteomes" id="UP000327118">
    <property type="component" value="Unassembled WGS sequence"/>
</dbReference>
<keyword evidence="1" id="KW-0863">Zinc-finger</keyword>
<dbReference type="SUPFAM" id="SSF57667">
    <property type="entry name" value="beta-beta-alpha zinc fingers"/>
    <property type="match status" value="1"/>
</dbReference>
<proteinExistence type="predicted"/>
<feature type="compositionally biased region" description="Polar residues" evidence="2">
    <location>
        <begin position="1"/>
        <end position="28"/>
    </location>
</feature>
<dbReference type="PROSITE" id="PS50157">
    <property type="entry name" value="ZINC_FINGER_C2H2_2"/>
    <property type="match status" value="1"/>
</dbReference>
<dbReference type="InterPro" id="IPR013087">
    <property type="entry name" value="Znf_C2H2_type"/>
</dbReference>
<dbReference type="InterPro" id="IPR036236">
    <property type="entry name" value="Znf_C2H2_sf"/>
</dbReference>
<keyword evidence="1" id="KW-0479">Metal-binding</keyword>
<evidence type="ECO:0000313" key="5">
    <source>
        <dbReference type="Proteomes" id="UP000327118"/>
    </source>
</evidence>
<evidence type="ECO:0000259" key="3">
    <source>
        <dbReference type="PROSITE" id="PS50157"/>
    </source>
</evidence>
<dbReference type="SMART" id="SM00355">
    <property type="entry name" value="ZnF_C2H2"/>
    <property type="match status" value="2"/>
</dbReference>
<evidence type="ECO:0000313" key="4">
    <source>
        <dbReference type="EMBL" id="KAE8351958.1"/>
    </source>
</evidence>
<feature type="region of interest" description="Disordered" evidence="2">
    <location>
        <begin position="83"/>
        <end position="105"/>
    </location>
</feature>
<organism evidence="4 5">
    <name type="scientific">Aspergillus coremiiformis</name>
    <dbReference type="NCBI Taxonomy" id="138285"/>
    <lineage>
        <taxon>Eukaryota</taxon>
        <taxon>Fungi</taxon>
        <taxon>Dikarya</taxon>
        <taxon>Ascomycota</taxon>
        <taxon>Pezizomycotina</taxon>
        <taxon>Eurotiomycetes</taxon>
        <taxon>Eurotiomycetidae</taxon>
        <taxon>Eurotiales</taxon>
        <taxon>Aspergillaceae</taxon>
        <taxon>Aspergillus</taxon>
        <taxon>Aspergillus subgen. Circumdati</taxon>
    </lineage>
</organism>
<dbReference type="PROSITE" id="PS00028">
    <property type="entry name" value="ZINC_FINGER_C2H2_1"/>
    <property type="match status" value="1"/>
</dbReference>
<accession>A0A5N6Z3F4</accession>
<evidence type="ECO:0000256" key="2">
    <source>
        <dbReference type="SAM" id="MobiDB-lite"/>
    </source>
</evidence>
<dbReference type="Gene3D" id="3.30.160.60">
    <property type="entry name" value="Classic Zinc Finger"/>
    <property type="match status" value="1"/>
</dbReference>
<feature type="domain" description="C2H2-type" evidence="3">
    <location>
        <begin position="222"/>
        <end position="248"/>
    </location>
</feature>
<evidence type="ECO:0000256" key="1">
    <source>
        <dbReference type="PROSITE-ProRule" id="PRU00042"/>
    </source>
</evidence>
<dbReference type="EMBL" id="ML739148">
    <property type="protein sequence ID" value="KAE8351958.1"/>
    <property type="molecule type" value="Genomic_DNA"/>
</dbReference>
<name>A0A5N6Z3F4_9EURO</name>
<sequence>MIDSSTTSPQSENTQCTSICSPDTNQNLEEVPPLPLTEDGFLAIDSSPDIQNPQVNNQDHLTSFGPWPPKYVALRDLEIRPSSGCDTPDNYASHPATESTTTIANPPIGSAKINYSSMYRLIPDTETAPCPIPDSQVALQPGQEVEATQRHILTSEYVIHTTGSKYKVLSFNGNTQFTSIPRSNRPIRLRCDVVGCSYKGLFGRRAELTRHINTKHRHPASFFCPHQDCYKLFNRKDNLKDHLRRMHS</sequence>
<dbReference type="AlphaFoldDB" id="A0A5N6Z3F4"/>
<reference evidence="5" key="1">
    <citation type="submission" date="2019-04" db="EMBL/GenBank/DDBJ databases">
        <title>Friends and foes A comparative genomics studyof 23 Aspergillus species from section Flavi.</title>
        <authorList>
            <consortium name="DOE Joint Genome Institute"/>
            <person name="Kjaerbolling I."/>
            <person name="Vesth T."/>
            <person name="Frisvad J.C."/>
            <person name="Nybo J.L."/>
            <person name="Theobald S."/>
            <person name="Kildgaard S."/>
            <person name="Isbrandt T."/>
            <person name="Kuo A."/>
            <person name="Sato A."/>
            <person name="Lyhne E.K."/>
            <person name="Kogle M.E."/>
            <person name="Wiebenga A."/>
            <person name="Kun R.S."/>
            <person name="Lubbers R.J."/>
            <person name="Makela M.R."/>
            <person name="Barry K."/>
            <person name="Chovatia M."/>
            <person name="Clum A."/>
            <person name="Daum C."/>
            <person name="Haridas S."/>
            <person name="He G."/>
            <person name="LaButti K."/>
            <person name="Lipzen A."/>
            <person name="Mondo S."/>
            <person name="Riley R."/>
            <person name="Salamov A."/>
            <person name="Simmons B.A."/>
            <person name="Magnuson J.K."/>
            <person name="Henrissat B."/>
            <person name="Mortensen U.H."/>
            <person name="Larsen T.O."/>
            <person name="Devries R.P."/>
            <person name="Grigoriev I.V."/>
            <person name="Machida M."/>
            <person name="Baker S.E."/>
            <person name="Andersen M.R."/>
        </authorList>
    </citation>
    <scope>NUCLEOTIDE SEQUENCE [LARGE SCALE GENOMIC DNA]</scope>
    <source>
        <strain evidence="5">CBS 553.77</strain>
    </source>
</reference>
<keyword evidence="1" id="KW-0862">Zinc</keyword>
<protein>
    <recommendedName>
        <fullName evidence="3">C2H2-type domain-containing protein</fullName>
    </recommendedName>
</protein>